<protein>
    <submittedName>
        <fullName evidence="4">Uncharacterized protein</fullName>
    </submittedName>
</protein>
<gene>
    <name evidence="4" type="ORF">HU200_057006</name>
</gene>
<dbReference type="PANTHER" id="PTHR31642:SF160">
    <property type="entry name" value="HXXXD-TYPE ACYL-TRANSFERASE FAMILY PROTEIN"/>
    <property type="match status" value="1"/>
</dbReference>
<evidence type="ECO:0000313" key="5">
    <source>
        <dbReference type="Proteomes" id="UP000636709"/>
    </source>
</evidence>
<dbReference type="Proteomes" id="UP000636709">
    <property type="component" value="Unassembled WGS sequence"/>
</dbReference>
<keyword evidence="3" id="KW-0012">Acyltransferase</keyword>
<sequence length="471" mass="51239">MASVNASNNDLHVRVVSRHIVKASPHSTKPHVLAVSNLDLVPQPIQTTMFCIYPRPPAGGDFTAIVAAFEANLPSFLDHFYPFAGRISTDTTTGLPELHCNNHGAELVVGEADVALPSLDYGTTTASVRRVQQPYSQDIALSVQLVSFACGGFAVAWCTNHVLADGSSLSALVSAWSELSRSGTSTLPAAFLPNHDRSVFRPRATPCYSASFDEELTPLDDVKRQVNVLTTQESFVERLYYIEASQIARLRESASTNLEGGDRRATRVEAVSAYIWKALAGVVCTAGDTSCRMQWWVDGRRRLTTTRPPEAMRNYIGNVTTAIVREASVDEVQRMPLADVAAMVGEVINAPDYDKHFQELVDWVEEHKARRYVETASLGLGSPTVGVTAFTSFPLDTDFGFGHAAMATAASSQSQTTRLCSGFFQITARPGGDGSWIVNAYLWPRLAAAFESDEPRVFKPITAEYLGLLAP</sequence>
<dbReference type="GO" id="GO:0016747">
    <property type="term" value="F:acyltransferase activity, transferring groups other than amino-acyl groups"/>
    <property type="evidence" value="ECO:0007669"/>
    <property type="project" value="UniProtKB-ARBA"/>
</dbReference>
<dbReference type="InterPro" id="IPR023213">
    <property type="entry name" value="CAT-like_dom_sf"/>
</dbReference>
<dbReference type="Gramene" id="Dexi5B01G0012070.1">
    <property type="protein sequence ID" value="Dexi5B01G0012070.1:cds"/>
    <property type="gene ID" value="Dexi5B01G0012070"/>
</dbReference>
<organism evidence="4 5">
    <name type="scientific">Digitaria exilis</name>
    <dbReference type="NCBI Taxonomy" id="1010633"/>
    <lineage>
        <taxon>Eukaryota</taxon>
        <taxon>Viridiplantae</taxon>
        <taxon>Streptophyta</taxon>
        <taxon>Embryophyta</taxon>
        <taxon>Tracheophyta</taxon>
        <taxon>Spermatophyta</taxon>
        <taxon>Magnoliopsida</taxon>
        <taxon>Liliopsida</taxon>
        <taxon>Poales</taxon>
        <taxon>Poaceae</taxon>
        <taxon>PACMAD clade</taxon>
        <taxon>Panicoideae</taxon>
        <taxon>Panicodae</taxon>
        <taxon>Paniceae</taxon>
        <taxon>Anthephorinae</taxon>
        <taxon>Digitaria</taxon>
    </lineage>
</organism>
<dbReference type="InterPro" id="IPR050317">
    <property type="entry name" value="Plant_Fungal_Acyltransferase"/>
</dbReference>
<dbReference type="Pfam" id="PF02458">
    <property type="entry name" value="Transferase"/>
    <property type="match status" value="1"/>
</dbReference>
<keyword evidence="5" id="KW-1185">Reference proteome</keyword>
<dbReference type="PANTHER" id="PTHR31642">
    <property type="entry name" value="TRICHOTHECENE 3-O-ACETYLTRANSFERASE"/>
    <property type="match status" value="1"/>
</dbReference>
<comment type="similarity">
    <text evidence="1">Belongs to the plant acyltransferase family.</text>
</comment>
<comment type="caution">
    <text evidence="4">The sequence shown here is derived from an EMBL/GenBank/DDBJ whole genome shotgun (WGS) entry which is preliminary data.</text>
</comment>
<evidence type="ECO:0000256" key="1">
    <source>
        <dbReference type="ARBA" id="ARBA00009861"/>
    </source>
</evidence>
<accession>A0A835AQM2</accession>
<keyword evidence="2" id="KW-0808">Transferase</keyword>
<dbReference type="AlphaFoldDB" id="A0A835AQM2"/>
<name>A0A835AQM2_9POAL</name>
<evidence type="ECO:0000256" key="3">
    <source>
        <dbReference type="ARBA" id="ARBA00023315"/>
    </source>
</evidence>
<reference evidence="4" key="1">
    <citation type="submission" date="2020-07" db="EMBL/GenBank/DDBJ databases">
        <title>Genome sequence and genetic diversity analysis of an under-domesticated orphan crop, white fonio (Digitaria exilis).</title>
        <authorList>
            <person name="Bennetzen J.L."/>
            <person name="Chen S."/>
            <person name="Ma X."/>
            <person name="Wang X."/>
            <person name="Yssel A.E.J."/>
            <person name="Chaluvadi S.R."/>
            <person name="Johnson M."/>
            <person name="Gangashetty P."/>
            <person name="Hamidou F."/>
            <person name="Sanogo M.D."/>
            <person name="Zwaenepoel A."/>
            <person name="Wallace J."/>
            <person name="Van De Peer Y."/>
            <person name="Van Deynze A."/>
        </authorList>
    </citation>
    <scope>NUCLEOTIDE SEQUENCE</scope>
    <source>
        <tissue evidence="4">Leaves</tissue>
    </source>
</reference>
<evidence type="ECO:0000313" key="4">
    <source>
        <dbReference type="EMBL" id="KAF8661584.1"/>
    </source>
</evidence>
<dbReference type="OrthoDB" id="647894at2759"/>
<evidence type="ECO:0000256" key="2">
    <source>
        <dbReference type="ARBA" id="ARBA00022679"/>
    </source>
</evidence>
<dbReference type="Gene3D" id="3.30.559.10">
    <property type="entry name" value="Chloramphenicol acetyltransferase-like domain"/>
    <property type="match status" value="2"/>
</dbReference>
<proteinExistence type="inferred from homology"/>
<dbReference type="EMBL" id="JACEFO010002394">
    <property type="protein sequence ID" value="KAF8661584.1"/>
    <property type="molecule type" value="Genomic_DNA"/>
</dbReference>